<organism evidence="4 5">
    <name type="scientific">Amphilophus citrinellus</name>
    <name type="common">Midas cichlid</name>
    <name type="synonym">Cichlasoma citrinellum</name>
    <dbReference type="NCBI Taxonomy" id="61819"/>
    <lineage>
        <taxon>Eukaryota</taxon>
        <taxon>Metazoa</taxon>
        <taxon>Chordata</taxon>
        <taxon>Craniata</taxon>
        <taxon>Vertebrata</taxon>
        <taxon>Euteleostomi</taxon>
        <taxon>Actinopterygii</taxon>
        <taxon>Neopterygii</taxon>
        <taxon>Teleostei</taxon>
        <taxon>Neoteleostei</taxon>
        <taxon>Acanthomorphata</taxon>
        <taxon>Ovalentaria</taxon>
        <taxon>Cichlomorphae</taxon>
        <taxon>Cichliformes</taxon>
        <taxon>Cichlidae</taxon>
        <taxon>New World cichlids</taxon>
        <taxon>Cichlasomatinae</taxon>
        <taxon>Heroini</taxon>
        <taxon>Amphilophus</taxon>
    </lineage>
</organism>
<name>A0A3Q0S021_AMPCI</name>
<evidence type="ECO:0000256" key="2">
    <source>
        <dbReference type="SAM" id="SignalP"/>
    </source>
</evidence>
<dbReference type="InterPro" id="IPR001811">
    <property type="entry name" value="Chemokine_IL8-like_dom"/>
</dbReference>
<evidence type="ECO:0000313" key="4">
    <source>
        <dbReference type="Ensembl" id="ENSACIP00000016366.1"/>
    </source>
</evidence>
<dbReference type="GO" id="GO:0008009">
    <property type="term" value="F:chemokine activity"/>
    <property type="evidence" value="ECO:0007669"/>
    <property type="project" value="InterPro"/>
</dbReference>
<dbReference type="AlphaFoldDB" id="A0A3Q0S021"/>
<feature type="domain" description="Chemokine interleukin-8-like" evidence="3">
    <location>
        <begin position="33"/>
        <end position="84"/>
    </location>
</feature>
<protein>
    <recommendedName>
        <fullName evidence="3">Chemokine interleukin-8-like domain-containing protein</fullName>
    </recommendedName>
</protein>
<feature type="signal peptide" evidence="2">
    <location>
        <begin position="1"/>
        <end position="21"/>
    </location>
</feature>
<dbReference type="InterPro" id="IPR036048">
    <property type="entry name" value="Interleukin_8-like_sf"/>
</dbReference>
<keyword evidence="5" id="KW-1185">Reference proteome</keyword>
<evidence type="ECO:0000259" key="3">
    <source>
        <dbReference type="Pfam" id="PF00048"/>
    </source>
</evidence>
<keyword evidence="1" id="KW-0202">Cytokine</keyword>
<dbReference type="GO" id="GO:0005615">
    <property type="term" value="C:extracellular space"/>
    <property type="evidence" value="ECO:0007669"/>
    <property type="project" value="UniProtKB-KW"/>
</dbReference>
<feature type="chain" id="PRO_5018603768" description="Chemokine interleukin-8-like domain-containing protein" evidence="2">
    <location>
        <begin position="22"/>
        <end position="140"/>
    </location>
</feature>
<dbReference type="Ensembl" id="ENSACIT00000016800.1">
    <property type="protein sequence ID" value="ENSACIP00000016366.1"/>
    <property type="gene ID" value="ENSACIG00000012722.1"/>
</dbReference>
<sequence>MKMVDSGRLLVLVCTVWVVVAMSGPEANIFDFCCPAVTTQEIREPILGYFDQRANPPCVTAIIFYTQSGLFCRSWRAPWVLRKIVEFEKAKARPSTLSEFSLSPLSLLSIRTPTASPLIFTGAADGELLHFSTSALLLYR</sequence>
<proteinExistence type="predicted"/>
<accession>A0A3Q0S021</accession>
<dbReference type="Pfam" id="PF00048">
    <property type="entry name" value="IL8"/>
    <property type="match status" value="1"/>
</dbReference>
<dbReference type="Proteomes" id="UP000261340">
    <property type="component" value="Unplaced"/>
</dbReference>
<reference evidence="4" key="2">
    <citation type="submission" date="2025-09" db="UniProtKB">
        <authorList>
            <consortium name="Ensembl"/>
        </authorList>
    </citation>
    <scope>IDENTIFICATION</scope>
</reference>
<dbReference type="GO" id="GO:0006955">
    <property type="term" value="P:immune response"/>
    <property type="evidence" value="ECO:0007669"/>
    <property type="project" value="InterPro"/>
</dbReference>
<dbReference type="Gene3D" id="2.40.50.40">
    <property type="match status" value="1"/>
</dbReference>
<reference evidence="4" key="1">
    <citation type="submission" date="2025-08" db="UniProtKB">
        <authorList>
            <consortium name="Ensembl"/>
        </authorList>
    </citation>
    <scope>IDENTIFICATION</scope>
</reference>
<keyword evidence="2" id="KW-0732">Signal</keyword>
<evidence type="ECO:0000313" key="5">
    <source>
        <dbReference type="Proteomes" id="UP000261340"/>
    </source>
</evidence>
<dbReference type="SUPFAM" id="SSF54117">
    <property type="entry name" value="Interleukin 8-like chemokines"/>
    <property type="match status" value="1"/>
</dbReference>
<evidence type="ECO:0000256" key="1">
    <source>
        <dbReference type="ARBA" id="ARBA00022514"/>
    </source>
</evidence>
<dbReference type="GeneTree" id="ENSGT01030000234839"/>